<proteinExistence type="predicted"/>
<organism evidence="2 3">
    <name type="scientific">Leucobacter chromiiresistens</name>
    <dbReference type="NCBI Taxonomy" id="1079994"/>
    <lineage>
        <taxon>Bacteria</taxon>
        <taxon>Bacillati</taxon>
        <taxon>Actinomycetota</taxon>
        <taxon>Actinomycetes</taxon>
        <taxon>Micrococcales</taxon>
        <taxon>Microbacteriaceae</taxon>
        <taxon>Leucobacter</taxon>
    </lineage>
</organism>
<dbReference type="RefSeq" id="WP_010156066.1">
    <property type="nucleotide sequence ID" value="NZ_FNKB01000001.1"/>
</dbReference>
<gene>
    <name evidence="2" type="ORF">SAMN04488565_0183</name>
</gene>
<reference evidence="2 3" key="1">
    <citation type="submission" date="2016-10" db="EMBL/GenBank/DDBJ databases">
        <authorList>
            <person name="de Groot N.N."/>
        </authorList>
    </citation>
    <scope>NUCLEOTIDE SEQUENCE [LARGE SCALE GENOMIC DNA]</scope>
    <source>
        <strain evidence="2 3">DSM 22788</strain>
    </source>
</reference>
<evidence type="ECO:0000313" key="3">
    <source>
        <dbReference type="Proteomes" id="UP000182690"/>
    </source>
</evidence>
<dbReference type="EMBL" id="FNKB01000001">
    <property type="protein sequence ID" value="SDQ06413.1"/>
    <property type="molecule type" value="Genomic_DNA"/>
</dbReference>
<evidence type="ECO:0000256" key="1">
    <source>
        <dbReference type="SAM" id="MobiDB-lite"/>
    </source>
</evidence>
<sequence length="499" mass="52962">MTSKAISDHVIGEIIVASIDARMQELAGADPLTSFAVRGGEYHLTFANGVERIERPDPSTGSGGGLGTFTPAMDTGFAAAPEHNIDYTAQFAAVRSTISELLDPWRELPDPEDLDRSIAACRDVTTRLIREHWTDGSGAHRGAGAVIDSSLSAIAADSADFTGATARNFRSTYLFRIPAVIESHLALTLTRGGSVFAQQQLWAAVRTELISVITLTTSAMRAVVTDEGDELTHTFGFIGVAAQAIKAFAPGVVGKAIDFVSASLATVQSTQSATVTIGADTYAAVLSELRSALDALSEHVRAEETTIRRTIEAHIDDSQRAGNRADYDLDDVALGPTAAIGMDAESLNHIADHTLPALARELAEIADLNESCSTAFAVTRNAAIGLGATGPAEHIKSLDRYIRDLLDDLAAEVLDGAVQLNLVVDDFAANEAEVMRQLNQYLAGLEHIVADRPRGDPLDHPAPSGIEAPFAPGLDTGRRDSHQIRLDLDSLMRGPAQQP</sequence>
<feature type="region of interest" description="Disordered" evidence="1">
    <location>
        <begin position="452"/>
        <end position="479"/>
    </location>
</feature>
<dbReference type="AlphaFoldDB" id="A0A1H0XU47"/>
<dbReference type="Proteomes" id="UP000182690">
    <property type="component" value="Unassembled WGS sequence"/>
</dbReference>
<evidence type="ECO:0000313" key="2">
    <source>
        <dbReference type="EMBL" id="SDQ06413.1"/>
    </source>
</evidence>
<name>A0A1H0XU47_9MICO</name>
<protein>
    <submittedName>
        <fullName evidence="2">Uncharacterized protein</fullName>
    </submittedName>
</protein>
<accession>A0A1H0XU47</accession>
<dbReference type="OrthoDB" id="4991226at2"/>